<evidence type="ECO:0000313" key="7">
    <source>
        <dbReference type="Proteomes" id="UP000054047"/>
    </source>
</evidence>
<organism evidence="6 7">
    <name type="scientific">Ancylostoma duodenale</name>
    <dbReference type="NCBI Taxonomy" id="51022"/>
    <lineage>
        <taxon>Eukaryota</taxon>
        <taxon>Metazoa</taxon>
        <taxon>Ecdysozoa</taxon>
        <taxon>Nematoda</taxon>
        <taxon>Chromadorea</taxon>
        <taxon>Rhabditida</taxon>
        <taxon>Rhabditina</taxon>
        <taxon>Rhabditomorpha</taxon>
        <taxon>Strongyloidea</taxon>
        <taxon>Ancylostomatidae</taxon>
        <taxon>Ancylostomatinae</taxon>
        <taxon>Ancylostoma</taxon>
    </lineage>
</organism>
<name>A0A0C2G6Q8_9BILA</name>
<evidence type="ECO:0000259" key="5">
    <source>
        <dbReference type="Pfam" id="PF13359"/>
    </source>
</evidence>
<comment type="cofactor">
    <cofactor evidence="1">
        <name>a divalent metal cation</name>
        <dbReference type="ChEBI" id="CHEBI:60240"/>
    </cofactor>
</comment>
<feature type="compositionally biased region" description="Acidic residues" evidence="3">
    <location>
        <begin position="137"/>
        <end position="158"/>
    </location>
</feature>
<dbReference type="AlphaFoldDB" id="A0A0C2G6Q8"/>
<proteinExistence type="predicted"/>
<reference evidence="6 7" key="1">
    <citation type="submission" date="2013-12" db="EMBL/GenBank/DDBJ databases">
        <title>Draft genome of the parsitic nematode Ancylostoma duodenale.</title>
        <authorList>
            <person name="Mitreva M."/>
        </authorList>
    </citation>
    <scope>NUCLEOTIDE SEQUENCE [LARGE SCALE GENOMIC DNA]</scope>
    <source>
        <strain evidence="6 7">Zhejiang</strain>
    </source>
</reference>
<dbReference type="InterPro" id="IPR027806">
    <property type="entry name" value="HARBI1_dom"/>
</dbReference>
<feature type="domain" description="DDE Tnp4" evidence="5">
    <location>
        <begin position="14"/>
        <end position="75"/>
    </location>
</feature>
<accession>A0A0C2G6Q8</accession>
<protein>
    <recommendedName>
        <fullName evidence="5">DDE Tnp4 domain-containing protein</fullName>
    </recommendedName>
</protein>
<feature type="region of interest" description="Disordered" evidence="3">
    <location>
        <begin position="137"/>
        <end position="162"/>
    </location>
</feature>
<dbReference type="Pfam" id="PF13359">
    <property type="entry name" value="DDE_Tnp_4"/>
    <property type="match status" value="1"/>
</dbReference>
<evidence type="ECO:0000256" key="2">
    <source>
        <dbReference type="ARBA" id="ARBA00022723"/>
    </source>
</evidence>
<evidence type="ECO:0000256" key="3">
    <source>
        <dbReference type="SAM" id="MobiDB-lite"/>
    </source>
</evidence>
<evidence type="ECO:0000313" key="6">
    <source>
        <dbReference type="EMBL" id="KIH52756.1"/>
    </source>
</evidence>
<keyword evidence="4" id="KW-1133">Transmembrane helix</keyword>
<evidence type="ECO:0000256" key="4">
    <source>
        <dbReference type="SAM" id="Phobius"/>
    </source>
</evidence>
<dbReference type="Proteomes" id="UP000054047">
    <property type="component" value="Unassembled WGS sequence"/>
</dbReference>
<dbReference type="GO" id="GO:0046872">
    <property type="term" value="F:metal ion binding"/>
    <property type="evidence" value="ECO:0007669"/>
    <property type="project" value="UniProtKB-KW"/>
</dbReference>
<dbReference type="EMBL" id="KN742875">
    <property type="protein sequence ID" value="KIH52756.1"/>
    <property type="molecule type" value="Genomic_DNA"/>
</dbReference>
<feature type="transmembrane region" description="Helical" evidence="4">
    <location>
        <begin position="107"/>
        <end position="127"/>
    </location>
</feature>
<keyword evidence="2" id="KW-0479">Metal-binding</keyword>
<dbReference type="OrthoDB" id="5863278at2759"/>
<gene>
    <name evidence="6" type="ORF">ANCDUO_17136</name>
</gene>
<keyword evidence="7" id="KW-1185">Reference proteome</keyword>
<sequence>MRRRVLDKQESWGIDSCHVQIIGPSESEDSFLNRKGFYSINLAAIVDENYRFLWCSAGRPGPSHDSRVLRKSQLAYNKAMLRFRACVEQSFDQLKRQFHALHKRLRYVYSLAFIAPIFTAVCLRSVAIRQKEPEFQDDFDYDDSENEEFEDSSEDEGIDSGTATTMRAIVNNNFY</sequence>
<keyword evidence="4" id="KW-0812">Transmembrane</keyword>
<keyword evidence="4" id="KW-0472">Membrane</keyword>
<evidence type="ECO:0000256" key="1">
    <source>
        <dbReference type="ARBA" id="ARBA00001968"/>
    </source>
</evidence>